<evidence type="ECO:0000313" key="1">
    <source>
        <dbReference type="EMBL" id="PZO55285.1"/>
    </source>
</evidence>
<gene>
    <name evidence="1" type="ORF">DCF15_10865</name>
</gene>
<dbReference type="Proteomes" id="UP000249794">
    <property type="component" value="Unassembled WGS sequence"/>
</dbReference>
<dbReference type="AlphaFoldDB" id="A0A2W4ZAK1"/>
<protein>
    <submittedName>
        <fullName evidence="1">KAP family P-loop domain-containing protein</fullName>
    </submittedName>
</protein>
<sequence>MPLDLPRFYRAANPSRPLEVTKLEDRRYYINFASVRGGDIVSELGRTITRLSPDEPTTQLFTGHIGCGKSTELFRLKGGLEQQNFHVVYFESDRDLEMADVDVSDILLMIAHQVAKSMESVGIRLRPTYLEKLFQGVLEMLRSPMEIKEVSFSVGIAAITARAKESPEMRSQLRQYLEPRTKSIIDAINKEILGEAISQLKAKGKRGLVVIADNLDRIDAVRRADGRSQPEYLFVDRGEQLKRLDCHLVYTIPLSLVFSDDLPRMSNRFGTAPKLLAMVPVTTRTGEFSPRGRSLLQKMVMARAFPTLKESDRWQQIGEVFDSADTLMRLVAISGGHMRNLMRLLYGCLQKIDPPITQDILESVIRDERDALLGLISAYEWQLLFNAIGESGEEGNEAYNPLLRSLFLYEYRDDEGRWFGLNPVLAETKRYRLWQASRFKSASPEAE</sequence>
<evidence type="ECO:0000313" key="2">
    <source>
        <dbReference type="Proteomes" id="UP000249794"/>
    </source>
</evidence>
<reference evidence="1 2" key="2">
    <citation type="submission" date="2018-06" db="EMBL/GenBank/DDBJ databases">
        <title>Metagenomic assembly of (sub)arctic Cyanobacteria and their associated microbiome from non-axenic cultures.</title>
        <authorList>
            <person name="Baurain D."/>
        </authorList>
    </citation>
    <scope>NUCLEOTIDE SEQUENCE [LARGE SCALE GENOMIC DNA]</scope>
    <source>
        <strain evidence="1">ULC027bin1</strain>
    </source>
</reference>
<proteinExistence type="predicted"/>
<organism evidence="1 2">
    <name type="scientific">Phormidesmis priestleyi</name>
    <dbReference type="NCBI Taxonomy" id="268141"/>
    <lineage>
        <taxon>Bacteria</taxon>
        <taxon>Bacillati</taxon>
        <taxon>Cyanobacteriota</taxon>
        <taxon>Cyanophyceae</taxon>
        <taxon>Leptolyngbyales</taxon>
        <taxon>Leptolyngbyaceae</taxon>
        <taxon>Phormidesmis</taxon>
    </lineage>
</organism>
<name>A0A2W4ZAK1_9CYAN</name>
<reference evidence="2" key="1">
    <citation type="submission" date="2018-04" db="EMBL/GenBank/DDBJ databases">
        <authorList>
            <person name="Cornet L."/>
        </authorList>
    </citation>
    <scope>NUCLEOTIDE SEQUENCE [LARGE SCALE GENOMIC DNA]</scope>
</reference>
<accession>A0A2W4ZAK1</accession>
<dbReference type="InterPro" id="IPR027417">
    <property type="entry name" value="P-loop_NTPase"/>
</dbReference>
<dbReference type="SUPFAM" id="SSF52540">
    <property type="entry name" value="P-loop containing nucleoside triphosphate hydrolases"/>
    <property type="match status" value="1"/>
</dbReference>
<dbReference type="EMBL" id="QBMP01000101">
    <property type="protein sequence ID" value="PZO55285.1"/>
    <property type="molecule type" value="Genomic_DNA"/>
</dbReference>
<comment type="caution">
    <text evidence="1">The sequence shown here is derived from an EMBL/GenBank/DDBJ whole genome shotgun (WGS) entry which is preliminary data.</text>
</comment>